<gene>
    <name evidence="2" type="ORF">EX30DRAFT_260446</name>
</gene>
<keyword evidence="1" id="KW-0732">Signal</keyword>
<accession>A0A4S2MXQ4</accession>
<evidence type="ECO:0000313" key="2">
    <source>
        <dbReference type="EMBL" id="TGZ81374.1"/>
    </source>
</evidence>
<dbReference type="AlphaFoldDB" id="A0A4S2MXQ4"/>
<reference evidence="2 3" key="1">
    <citation type="submission" date="2019-04" db="EMBL/GenBank/DDBJ databases">
        <title>Comparative genomics and transcriptomics to analyze fruiting body development in filamentous ascomycetes.</title>
        <authorList>
            <consortium name="DOE Joint Genome Institute"/>
            <person name="Lutkenhaus R."/>
            <person name="Traeger S."/>
            <person name="Breuer J."/>
            <person name="Kuo A."/>
            <person name="Lipzen A."/>
            <person name="Pangilinan J."/>
            <person name="Dilworth D."/>
            <person name="Sandor L."/>
            <person name="Poggeler S."/>
            <person name="Barry K."/>
            <person name="Grigoriev I.V."/>
            <person name="Nowrousian M."/>
        </authorList>
    </citation>
    <scope>NUCLEOTIDE SEQUENCE [LARGE SCALE GENOMIC DNA]</scope>
    <source>
        <strain evidence="2 3">CBS 389.68</strain>
    </source>
</reference>
<evidence type="ECO:0000313" key="3">
    <source>
        <dbReference type="Proteomes" id="UP000298138"/>
    </source>
</evidence>
<name>A0A4S2MXQ4_9PEZI</name>
<feature type="chain" id="PRO_5020664663" evidence="1">
    <location>
        <begin position="39"/>
        <end position="183"/>
    </location>
</feature>
<dbReference type="Proteomes" id="UP000298138">
    <property type="component" value="Unassembled WGS sequence"/>
</dbReference>
<keyword evidence="3" id="KW-1185">Reference proteome</keyword>
<protein>
    <submittedName>
        <fullName evidence="2">Uncharacterized protein</fullName>
    </submittedName>
</protein>
<feature type="signal peptide" evidence="1">
    <location>
        <begin position="1"/>
        <end position="38"/>
    </location>
</feature>
<organism evidence="2 3">
    <name type="scientific">Ascodesmis nigricans</name>
    <dbReference type="NCBI Taxonomy" id="341454"/>
    <lineage>
        <taxon>Eukaryota</taxon>
        <taxon>Fungi</taxon>
        <taxon>Dikarya</taxon>
        <taxon>Ascomycota</taxon>
        <taxon>Pezizomycotina</taxon>
        <taxon>Pezizomycetes</taxon>
        <taxon>Pezizales</taxon>
        <taxon>Ascodesmidaceae</taxon>
        <taxon>Ascodesmis</taxon>
    </lineage>
</organism>
<dbReference type="InParanoid" id="A0A4S2MXQ4"/>
<sequence length="183" mass="20402">MRVTTRLFGPFAVVKLSVPVLFLLSVNIMKDSVSPARACDCALTETCPFMLPHIPDKPSTFCTIPISAGIGPPLTPIPGELVAATKSLIQWGIVMHVFIKTTEKAPNYLGYHEFRTCTPRQSNVELSSLVCRERGDRPRFERILEPSGILNMLRLSYLSLRTVMVSGTCNAFDFGVSTRYHRR</sequence>
<proteinExistence type="predicted"/>
<evidence type="ECO:0000256" key="1">
    <source>
        <dbReference type="SAM" id="SignalP"/>
    </source>
</evidence>
<dbReference type="EMBL" id="ML220119">
    <property type="protein sequence ID" value="TGZ81374.1"/>
    <property type="molecule type" value="Genomic_DNA"/>
</dbReference>